<protein>
    <submittedName>
        <fullName evidence="2">Transposase</fullName>
    </submittedName>
</protein>
<dbReference type="Gene3D" id="3.40.50.300">
    <property type="entry name" value="P-loop containing nucleotide triphosphate hydrolases"/>
    <property type="match status" value="1"/>
</dbReference>
<proteinExistence type="predicted"/>
<dbReference type="EMBL" id="ASRV01000265">
    <property type="protein sequence ID" value="EOR19813.1"/>
    <property type="molecule type" value="Genomic_DNA"/>
</dbReference>
<dbReference type="CDD" id="cd00009">
    <property type="entry name" value="AAA"/>
    <property type="match status" value="1"/>
</dbReference>
<evidence type="ECO:0000259" key="1">
    <source>
        <dbReference type="Pfam" id="PF01695"/>
    </source>
</evidence>
<sequence>MYAKLMNNLEALKLEKMSSYIPTYLSMAAQEQIPLLDALVHLTDKEIVYKNEMASKIQISVAGFPFVKRADEYDYSFQPSVNKAQIQDLCSLRFIDNKENILFYGTPGVGKTHLATAIGIEAASKRYLTYFISCHDLIQNLRNAYNENRLESRLKHYNKYKVLIIDEIGYLPIDQLGANLFFQLIT</sequence>
<feature type="non-terminal residue" evidence="2">
    <location>
        <position position="186"/>
    </location>
</feature>
<accession>R9BRX0</accession>
<dbReference type="Pfam" id="PF01695">
    <property type="entry name" value="IstB_IS21"/>
    <property type="match status" value="1"/>
</dbReference>
<evidence type="ECO:0000313" key="2">
    <source>
        <dbReference type="EMBL" id="EOR19813.1"/>
    </source>
</evidence>
<dbReference type="GO" id="GO:0005524">
    <property type="term" value="F:ATP binding"/>
    <property type="evidence" value="ECO:0007669"/>
    <property type="project" value="InterPro"/>
</dbReference>
<dbReference type="PANTHER" id="PTHR30050">
    <property type="entry name" value="CHROMOSOMAL REPLICATION INITIATOR PROTEIN DNAA"/>
    <property type="match status" value="1"/>
</dbReference>
<comment type="caution">
    <text evidence="2">The sequence shown here is derived from an EMBL/GenBank/DDBJ whole genome shotgun (WGS) entry which is preliminary data.</text>
</comment>
<dbReference type="SUPFAM" id="SSF52540">
    <property type="entry name" value="P-loop containing nucleoside triphosphate hydrolases"/>
    <property type="match status" value="1"/>
</dbReference>
<dbReference type="InterPro" id="IPR002611">
    <property type="entry name" value="IstB_ATP-bd"/>
</dbReference>
<dbReference type="OrthoDB" id="9776217at2"/>
<keyword evidence="3" id="KW-1185">Reference proteome</keyword>
<feature type="domain" description="IstB-like ATP-binding" evidence="1">
    <location>
        <begin position="9"/>
        <end position="185"/>
    </location>
</feature>
<dbReference type="Proteomes" id="UP000013988">
    <property type="component" value="Unassembled WGS sequence"/>
</dbReference>
<gene>
    <name evidence="2" type="ORF">A500_20034</name>
</gene>
<evidence type="ECO:0000313" key="3">
    <source>
        <dbReference type="Proteomes" id="UP000013988"/>
    </source>
</evidence>
<organism evidence="2 3">
    <name type="scientific">Clostridium sartagoforme AAU1</name>
    <dbReference type="NCBI Taxonomy" id="1202534"/>
    <lineage>
        <taxon>Bacteria</taxon>
        <taxon>Bacillati</taxon>
        <taxon>Bacillota</taxon>
        <taxon>Clostridia</taxon>
        <taxon>Eubacteriales</taxon>
        <taxon>Clostridiaceae</taxon>
        <taxon>Clostridium</taxon>
    </lineage>
</organism>
<reference evidence="2 3" key="1">
    <citation type="submission" date="2013-03" db="EMBL/GenBank/DDBJ databases">
        <title>Whole genome shotgun sequencing of Clostridium sartagoforme AAU1.</title>
        <authorList>
            <person name="Joshi C.G."/>
            <person name="Duggirala S.M."/>
            <person name="Nathani N.M."/>
            <person name="Bhatt V.D."/>
            <person name="Patel A.K."/>
            <person name="Pandya P.R."/>
            <person name="KaPatel J.A."/>
        </authorList>
    </citation>
    <scope>NUCLEOTIDE SEQUENCE [LARGE SCALE GENOMIC DNA]</scope>
    <source>
        <strain evidence="2 3">AAU1</strain>
    </source>
</reference>
<dbReference type="InterPro" id="IPR027417">
    <property type="entry name" value="P-loop_NTPase"/>
</dbReference>
<dbReference type="GO" id="GO:0006260">
    <property type="term" value="P:DNA replication"/>
    <property type="evidence" value="ECO:0007669"/>
    <property type="project" value="TreeGrafter"/>
</dbReference>
<dbReference type="PANTHER" id="PTHR30050:SF4">
    <property type="entry name" value="ATP-BINDING PROTEIN RV3427C IN INSERTION SEQUENCE-RELATED"/>
    <property type="match status" value="1"/>
</dbReference>
<name>R9BRX0_9CLOT</name>
<dbReference type="AlphaFoldDB" id="R9BRX0"/>